<dbReference type="OrthoDB" id="5243277at2759"/>
<dbReference type="AlphaFoldDB" id="A0A066X7F8"/>
<dbReference type="EMBL" id="JMSE01001088">
    <property type="protein sequence ID" value="KDN64887.1"/>
    <property type="molecule type" value="Genomic_DNA"/>
</dbReference>
<name>A0A066X7F8_COLSU</name>
<evidence type="ECO:0000256" key="3">
    <source>
        <dbReference type="SAM" id="SignalP"/>
    </source>
</evidence>
<reference evidence="5" key="1">
    <citation type="journal article" date="2014" name="Genome Announc.">
        <title>Draft genome sequence of Colletotrichum sublineola, a destructive pathogen of cultivated sorghum.</title>
        <authorList>
            <person name="Baroncelli R."/>
            <person name="Sanz-Martin J.M."/>
            <person name="Rech G.E."/>
            <person name="Sukno S.A."/>
            <person name="Thon M.R."/>
        </authorList>
    </citation>
    <scope>NUCLEOTIDE SEQUENCE [LARGE SCALE GENOMIC DNA]</scope>
    <source>
        <strain evidence="5">TX430BB</strain>
    </source>
</reference>
<gene>
    <name evidence="4" type="ORF">CSUB01_09902</name>
</gene>
<keyword evidence="5" id="KW-1185">Reference proteome</keyword>
<keyword evidence="2" id="KW-0812">Transmembrane</keyword>
<keyword evidence="2" id="KW-0472">Membrane</keyword>
<feature type="region of interest" description="Disordered" evidence="1">
    <location>
        <begin position="118"/>
        <end position="142"/>
    </location>
</feature>
<evidence type="ECO:0000256" key="2">
    <source>
        <dbReference type="SAM" id="Phobius"/>
    </source>
</evidence>
<protein>
    <submittedName>
        <fullName evidence="4">Uncharacterized protein</fullName>
    </submittedName>
</protein>
<evidence type="ECO:0000256" key="1">
    <source>
        <dbReference type="SAM" id="MobiDB-lite"/>
    </source>
</evidence>
<feature type="chain" id="PRO_5001629907" evidence="3">
    <location>
        <begin position="33"/>
        <end position="181"/>
    </location>
</feature>
<keyword evidence="2" id="KW-1133">Transmembrane helix</keyword>
<feature type="transmembrane region" description="Helical" evidence="2">
    <location>
        <begin position="148"/>
        <end position="173"/>
    </location>
</feature>
<keyword evidence="3" id="KW-0732">Signal</keyword>
<sequence length="181" mass="18881">MLVTPPLALATLVVSATAAADVAIFLTTGTWAHTCYLDNLVPVGATHPSVAIAADLGPSDEKCARFNGTDPAIYHQHSVVESATASTIDTDVIAWMESTNYGESAAMSTRIPSAIRASRWSPPTAATQSSAGRRRAQPPALKPPTGGYAGVVVMTGLMCLVAFGIGSILGWIWPDGLRSDW</sequence>
<proteinExistence type="predicted"/>
<evidence type="ECO:0000313" key="5">
    <source>
        <dbReference type="Proteomes" id="UP000027238"/>
    </source>
</evidence>
<dbReference type="HOGENOM" id="CLU_1488926_0_0_1"/>
<feature type="signal peptide" evidence="3">
    <location>
        <begin position="1"/>
        <end position="32"/>
    </location>
</feature>
<organism evidence="4 5">
    <name type="scientific">Colletotrichum sublineola</name>
    <name type="common">Sorghum anthracnose fungus</name>
    <dbReference type="NCBI Taxonomy" id="1173701"/>
    <lineage>
        <taxon>Eukaryota</taxon>
        <taxon>Fungi</taxon>
        <taxon>Dikarya</taxon>
        <taxon>Ascomycota</taxon>
        <taxon>Pezizomycotina</taxon>
        <taxon>Sordariomycetes</taxon>
        <taxon>Hypocreomycetidae</taxon>
        <taxon>Glomerellales</taxon>
        <taxon>Glomerellaceae</taxon>
        <taxon>Colletotrichum</taxon>
        <taxon>Colletotrichum graminicola species complex</taxon>
    </lineage>
</organism>
<accession>A0A066X7F8</accession>
<dbReference type="eggNOG" id="ENOG502T4QA">
    <property type="taxonomic scope" value="Eukaryota"/>
</dbReference>
<dbReference type="Proteomes" id="UP000027238">
    <property type="component" value="Unassembled WGS sequence"/>
</dbReference>
<comment type="caution">
    <text evidence="4">The sequence shown here is derived from an EMBL/GenBank/DDBJ whole genome shotgun (WGS) entry which is preliminary data.</text>
</comment>
<evidence type="ECO:0000313" key="4">
    <source>
        <dbReference type="EMBL" id="KDN64887.1"/>
    </source>
</evidence>